<dbReference type="AlphaFoldDB" id="A0A2H3JRY8"/>
<reference evidence="2 3" key="1">
    <citation type="journal article" date="2012" name="Science">
        <title>The Paleozoic origin of enzymatic lignin decomposition reconstructed from 31 fungal genomes.</title>
        <authorList>
            <person name="Floudas D."/>
            <person name="Binder M."/>
            <person name="Riley R."/>
            <person name="Barry K."/>
            <person name="Blanchette R.A."/>
            <person name="Henrissat B."/>
            <person name="Martinez A.T."/>
            <person name="Otillar R."/>
            <person name="Spatafora J.W."/>
            <person name="Yadav J.S."/>
            <person name="Aerts A."/>
            <person name="Benoit I."/>
            <person name="Boyd A."/>
            <person name="Carlson A."/>
            <person name="Copeland A."/>
            <person name="Coutinho P.M."/>
            <person name="de Vries R.P."/>
            <person name="Ferreira P."/>
            <person name="Findley K."/>
            <person name="Foster B."/>
            <person name="Gaskell J."/>
            <person name="Glotzer D."/>
            <person name="Gorecki P."/>
            <person name="Heitman J."/>
            <person name="Hesse C."/>
            <person name="Hori C."/>
            <person name="Igarashi K."/>
            <person name="Jurgens J.A."/>
            <person name="Kallen N."/>
            <person name="Kersten P."/>
            <person name="Kohler A."/>
            <person name="Kuees U."/>
            <person name="Kumar T.K.A."/>
            <person name="Kuo A."/>
            <person name="LaButti K."/>
            <person name="Larrondo L.F."/>
            <person name="Lindquist E."/>
            <person name="Ling A."/>
            <person name="Lombard V."/>
            <person name="Lucas S."/>
            <person name="Lundell T."/>
            <person name="Martin R."/>
            <person name="McLaughlin D.J."/>
            <person name="Morgenstern I."/>
            <person name="Morin E."/>
            <person name="Murat C."/>
            <person name="Nagy L.G."/>
            <person name="Nolan M."/>
            <person name="Ohm R.A."/>
            <person name="Patyshakuliyeva A."/>
            <person name="Rokas A."/>
            <person name="Ruiz-Duenas F.J."/>
            <person name="Sabat G."/>
            <person name="Salamov A."/>
            <person name="Samejima M."/>
            <person name="Schmutz J."/>
            <person name="Slot J.C."/>
            <person name="St John F."/>
            <person name="Stenlid J."/>
            <person name="Sun H."/>
            <person name="Sun S."/>
            <person name="Syed K."/>
            <person name="Tsang A."/>
            <person name="Wiebenga A."/>
            <person name="Young D."/>
            <person name="Pisabarro A."/>
            <person name="Eastwood D.C."/>
            <person name="Martin F."/>
            <person name="Cullen D."/>
            <person name="Grigoriev I.V."/>
            <person name="Hibbett D.S."/>
        </authorList>
    </citation>
    <scope>NUCLEOTIDE SEQUENCE [LARGE SCALE GENOMIC DNA]</scope>
    <source>
        <strain evidence="2 3">MD-104</strain>
    </source>
</reference>
<feature type="region of interest" description="Disordered" evidence="1">
    <location>
        <begin position="113"/>
        <end position="140"/>
    </location>
</feature>
<sequence>MIAHAEDNQFLQILSSGFTGCDSTLDGIEKITYGLLFIAIAEFAQAICAGEVASRQICVFSARSNSITIMVLSALRIISEVYQSSSNVASAAESARMALNAMQFRMGVQPMSENREPWSSYDEQSTPDNHEGLSTIHDIE</sequence>
<dbReference type="Proteomes" id="UP000218811">
    <property type="component" value="Unassembled WGS sequence"/>
</dbReference>
<accession>A0A2H3JRY8</accession>
<evidence type="ECO:0000313" key="3">
    <source>
        <dbReference type="Proteomes" id="UP000218811"/>
    </source>
</evidence>
<dbReference type="EMBL" id="KB468168">
    <property type="protein sequence ID" value="PCH44926.1"/>
    <property type="molecule type" value="Genomic_DNA"/>
</dbReference>
<gene>
    <name evidence="2" type="ORF">WOLCODRAFT_19254</name>
</gene>
<protein>
    <submittedName>
        <fullName evidence="2">Uncharacterized protein</fullName>
    </submittedName>
</protein>
<name>A0A2H3JRY8_WOLCO</name>
<proteinExistence type="predicted"/>
<evidence type="ECO:0000256" key="1">
    <source>
        <dbReference type="SAM" id="MobiDB-lite"/>
    </source>
</evidence>
<keyword evidence="3" id="KW-1185">Reference proteome</keyword>
<organism evidence="2 3">
    <name type="scientific">Wolfiporia cocos (strain MD-104)</name>
    <name type="common">Brown rot fungus</name>
    <dbReference type="NCBI Taxonomy" id="742152"/>
    <lineage>
        <taxon>Eukaryota</taxon>
        <taxon>Fungi</taxon>
        <taxon>Dikarya</taxon>
        <taxon>Basidiomycota</taxon>
        <taxon>Agaricomycotina</taxon>
        <taxon>Agaricomycetes</taxon>
        <taxon>Polyporales</taxon>
        <taxon>Phaeolaceae</taxon>
        <taxon>Wolfiporia</taxon>
    </lineage>
</organism>
<evidence type="ECO:0000313" key="2">
    <source>
        <dbReference type="EMBL" id="PCH44926.1"/>
    </source>
</evidence>